<dbReference type="Proteomes" id="UP001501821">
    <property type="component" value="Unassembled WGS sequence"/>
</dbReference>
<dbReference type="SUPFAM" id="SSF46955">
    <property type="entry name" value="Putative DNA-binding domain"/>
    <property type="match status" value="1"/>
</dbReference>
<proteinExistence type="predicted"/>
<gene>
    <name evidence="1" type="ORF">GCM10022242_19710</name>
</gene>
<accession>A0ABP7IGC7</accession>
<comment type="caution">
    <text evidence="1">The sequence shown here is derived from an EMBL/GenBank/DDBJ whole genome shotgun (WGS) entry which is preliminary data.</text>
</comment>
<evidence type="ECO:0008006" key="3">
    <source>
        <dbReference type="Google" id="ProtNLM"/>
    </source>
</evidence>
<keyword evidence="2" id="KW-1185">Reference proteome</keyword>
<protein>
    <recommendedName>
        <fullName evidence="3">DNA-binding protein</fullName>
    </recommendedName>
</protein>
<sequence>METILLTRDQLAERWHISPLSLRNLASLGKGPAVTKIGARPLYRLADVEAYELAHRLTLGQPE</sequence>
<dbReference type="RefSeq" id="WP_344774824.1">
    <property type="nucleotide sequence ID" value="NZ_BAABAH010000005.1"/>
</dbReference>
<reference evidence="2" key="1">
    <citation type="journal article" date="2019" name="Int. J. Syst. Evol. Microbiol.">
        <title>The Global Catalogue of Microorganisms (GCM) 10K type strain sequencing project: providing services to taxonomists for standard genome sequencing and annotation.</title>
        <authorList>
            <consortium name="The Broad Institute Genomics Platform"/>
            <consortium name="The Broad Institute Genome Sequencing Center for Infectious Disease"/>
            <person name="Wu L."/>
            <person name="Ma J."/>
        </authorList>
    </citation>
    <scope>NUCLEOTIDE SEQUENCE [LARGE SCALE GENOMIC DNA]</scope>
    <source>
        <strain evidence="2">JCM 16953</strain>
    </source>
</reference>
<dbReference type="InterPro" id="IPR009061">
    <property type="entry name" value="DNA-bd_dom_put_sf"/>
</dbReference>
<evidence type="ECO:0000313" key="2">
    <source>
        <dbReference type="Proteomes" id="UP001501821"/>
    </source>
</evidence>
<name>A0ABP7IGC7_9ACTN</name>
<organism evidence="1 2">
    <name type="scientific">Nocardioides panacisoli</name>
    <dbReference type="NCBI Taxonomy" id="627624"/>
    <lineage>
        <taxon>Bacteria</taxon>
        <taxon>Bacillati</taxon>
        <taxon>Actinomycetota</taxon>
        <taxon>Actinomycetes</taxon>
        <taxon>Propionibacteriales</taxon>
        <taxon>Nocardioidaceae</taxon>
        <taxon>Nocardioides</taxon>
    </lineage>
</organism>
<dbReference type="EMBL" id="BAABAH010000005">
    <property type="protein sequence ID" value="GAA3817830.1"/>
    <property type="molecule type" value="Genomic_DNA"/>
</dbReference>
<evidence type="ECO:0000313" key="1">
    <source>
        <dbReference type="EMBL" id="GAA3817830.1"/>
    </source>
</evidence>